<sequence length="254" mass="28851">MIRKQARQRRDYLYRKAQILKDAETGEKRAQLRSALAAGKPLDPEIARDKTLRKDFQYDQSKPELSAQEEMDLDDEYSMLSGVSEPRVLVTTSRDCSSRLAAFSKEIRLLLPTSVRLNRGNLILPDLVQSCKSNALTDLVLLHEHRGNPTALTISHLPHGPTVSFSLHNVVLRHDIPGSIRGSVSEAYPHLIFEGFKSHVFVRTSYDSVELAEVGPRMTMRPFEIRGGTLDSKEGDVEWHLTHYTRTGRKKEYL</sequence>
<name>A0A5Q4C1J4_9PEZI</name>
<dbReference type="Gene3D" id="3.40.50.10480">
    <property type="entry name" value="Probable brix-domain ribosomal biogenesis protein"/>
    <property type="match status" value="1"/>
</dbReference>
<dbReference type="Proteomes" id="UP000326340">
    <property type="component" value="Unassembled WGS sequence"/>
</dbReference>
<dbReference type="PANTHER" id="PTHR22734:SF2">
    <property type="entry name" value="U3 SMALL NUCLEOLAR RIBONUCLEOPROTEIN PROTEIN IMP4"/>
    <property type="match status" value="1"/>
</dbReference>
<reference evidence="3 4" key="1">
    <citation type="journal article" date="2019" name="Sci. Rep.">
        <title>Colletotrichum shisoi sp. nov., an anthracnose pathogen of Perilla frutescens in Japan: molecular phylogenetic, morphological and genomic evidence.</title>
        <authorList>
            <person name="Gan P."/>
            <person name="Tsushima A."/>
            <person name="Hiroyama R."/>
            <person name="Narusaka M."/>
            <person name="Takano Y."/>
            <person name="Narusaka Y."/>
            <person name="Kawaradani M."/>
            <person name="Damm U."/>
            <person name="Shirasu K."/>
        </authorList>
    </citation>
    <scope>NUCLEOTIDE SEQUENCE [LARGE SCALE GENOMIC DNA]</scope>
    <source>
        <strain evidence="3 4">PG-2018a</strain>
    </source>
</reference>
<dbReference type="Pfam" id="PF04427">
    <property type="entry name" value="Brix"/>
    <property type="match status" value="1"/>
</dbReference>
<dbReference type="PROSITE" id="PS50833">
    <property type="entry name" value="BRIX"/>
    <property type="match status" value="1"/>
</dbReference>
<keyword evidence="4" id="KW-1185">Reference proteome</keyword>
<evidence type="ECO:0000313" key="3">
    <source>
        <dbReference type="EMBL" id="TQN72424.1"/>
    </source>
</evidence>
<dbReference type="EMBL" id="PUHP01000173">
    <property type="protein sequence ID" value="TQN72424.1"/>
    <property type="molecule type" value="Genomic_DNA"/>
</dbReference>
<dbReference type="GO" id="GO:0030515">
    <property type="term" value="F:snoRNA binding"/>
    <property type="evidence" value="ECO:0007669"/>
    <property type="project" value="TreeGrafter"/>
</dbReference>
<keyword evidence="3" id="KW-0687">Ribonucleoprotein</keyword>
<protein>
    <recommendedName>
        <fullName evidence="1">U3 small nucleolar ribonucleoprotein protein IMP4</fullName>
    </recommendedName>
</protein>
<accession>A0A5Q4C1J4</accession>
<dbReference type="GO" id="GO:0042274">
    <property type="term" value="P:ribosomal small subunit biogenesis"/>
    <property type="evidence" value="ECO:0007669"/>
    <property type="project" value="UniProtKB-ARBA"/>
</dbReference>
<dbReference type="PANTHER" id="PTHR22734">
    <property type="entry name" value="U3 SMALL NUCLEOLAR RIBONUCLEOPROTEIN PROTEIN IMP4"/>
    <property type="match status" value="1"/>
</dbReference>
<dbReference type="GO" id="GO:0032040">
    <property type="term" value="C:small-subunit processome"/>
    <property type="evidence" value="ECO:0007669"/>
    <property type="project" value="TreeGrafter"/>
</dbReference>
<evidence type="ECO:0000313" key="4">
    <source>
        <dbReference type="Proteomes" id="UP000326340"/>
    </source>
</evidence>
<dbReference type="SMART" id="SM00879">
    <property type="entry name" value="Brix"/>
    <property type="match status" value="1"/>
</dbReference>
<dbReference type="GO" id="GO:0042134">
    <property type="term" value="F:rRNA primary transcript binding"/>
    <property type="evidence" value="ECO:0007669"/>
    <property type="project" value="InterPro"/>
</dbReference>
<evidence type="ECO:0000259" key="2">
    <source>
        <dbReference type="PROSITE" id="PS50833"/>
    </source>
</evidence>
<dbReference type="OrthoDB" id="10253204at2759"/>
<feature type="domain" description="Brix" evidence="2">
    <location>
        <begin position="86"/>
        <end position="231"/>
    </location>
</feature>
<evidence type="ECO:0000256" key="1">
    <source>
        <dbReference type="ARBA" id="ARBA00040513"/>
    </source>
</evidence>
<dbReference type="SUPFAM" id="SSF52954">
    <property type="entry name" value="Class II aaRS ABD-related"/>
    <property type="match status" value="1"/>
</dbReference>
<dbReference type="GO" id="GO:0034457">
    <property type="term" value="C:Mpp10 complex"/>
    <property type="evidence" value="ECO:0007669"/>
    <property type="project" value="UniProtKB-ARBA"/>
</dbReference>
<dbReference type="FunFam" id="3.40.50.10480:FF:000001">
    <property type="entry name" value="IMP4, U3 small nucleolar ribonucleoprotein"/>
    <property type="match status" value="1"/>
</dbReference>
<proteinExistence type="predicted"/>
<dbReference type="GO" id="GO:0005654">
    <property type="term" value="C:nucleoplasm"/>
    <property type="evidence" value="ECO:0007669"/>
    <property type="project" value="UniProtKB-ARBA"/>
</dbReference>
<dbReference type="InterPro" id="IPR007109">
    <property type="entry name" value="Brix"/>
</dbReference>
<gene>
    <name evidence="3" type="primary">IMP4</name>
    <name evidence="3" type="ORF">CSHISOI_03053</name>
</gene>
<organism evidence="3 4">
    <name type="scientific">Colletotrichum shisoi</name>
    <dbReference type="NCBI Taxonomy" id="2078593"/>
    <lineage>
        <taxon>Eukaryota</taxon>
        <taxon>Fungi</taxon>
        <taxon>Dikarya</taxon>
        <taxon>Ascomycota</taxon>
        <taxon>Pezizomycotina</taxon>
        <taxon>Sordariomycetes</taxon>
        <taxon>Hypocreomycetidae</taxon>
        <taxon>Glomerellales</taxon>
        <taxon>Glomerellaceae</taxon>
        <taxon>Colletotrichum</taxon>
        <taxon>Colletotrichum destructivum species complex</taxon>
    </lineage>
</organism>
<comment type="caution">
    <text evidence="3">The sequence shown here is derived from an EMBL/GenBank/DDBJ whole genome shotgun (WGS) entry which is preliminary data.</text>
</comment>
<dbReference type="AlphaFoldDB" id="A0A5Q4C1J4"/>
<dbReference type="InterPro" id="IPR044281">
    <property type="entry name" value="IMP4/RPF1"/>
</dbReference>
<dbReference type="GO" id="GO:0006364">
    <property type="term" value="P:rRNA processing"/>
    <property type="evidence" value="ECO:0007669"/>
    <property type="project" value="InterPro"/>
</dbReference>